<comment type="similarity">
    <text evidence="1">Belongs to the aldo/keto reductase family.</text>
</comment>
<evidence type="ECO:0000313" key="8">
    <source>
        <dbReference type="EMBL" id="RKP51880.1"/>
    </source>
</evidence>
<sequence>MKQVIPSLGLGTFRVAPDVTTASVKSALELGYRHIDTATHYDNEAAVGAGIRASGVARDEICLVTKVWFDCLRHDEVLASLTQSHARLDVGTIDVALIHWPSPDGVPVRETIGALQEAVERGLIRHYGVSNFTAPLLEEAMSVPGGDAIVTNQIEVNPFFANRADVEATHELGVKVTAYMPLAEGRVHDDPTIRRIADHHRVSPAQIACAWLLARGIIVLTASRSRDHQRANLNALNVQLSEAELAAIDALDCGARNANPPFAPWNWARV</sequence>
<dbReference type="Proteomes" id="UP000270342">
    <property type="component" value="Unassembled WGS sequence"/>
</dbReference>
<gene>
    <name evidence="8" type="primary">dkgB</name>
    <name evidence="8" type="ORF">D7S86_18195</name>
</gene>
<name>A0A494XMG7_9BURK</name>
<dbReference type="EMBL" id="RBZU01000008">
    <property type="protein sequence ID" value="RKP51880.1"/>
    <property type="molecule type" value="Genomic_DNA"/>
</dbReference>
<dbReference type="InterPro" id="IPR036812">
    <property type="entry name" value="NAD(P)_OxRdtase_dom_sf"/>
</dbReference>
<dbReference type="Gene3D" id="3.20.20.100">
    <property type="entry name" value="NADP-dependent oxidoreductase domain"/>
    <property type="match status" value="1"/>
</dbReference>
<dbReference type="GO" id="GO:0051596">
    <property type="term" value="P:methylglyoxal catabolic process"/>
    <property type="evidence" value="ECO:0007669"/>
    <property type="project" value="TreeGrafter"/>
</dbReference>
<evidence type="ECO:0000256" key="5">
    <source>
        <dbReference type="PIRSR" id="PIRSR000097-2"/>
    </source>
</evidence>
<accession>A0A494XMG7</accession>
<dbReference type="InterPro" id="IPR023210">
    <property type="entry name" value="NADP_OxRdtase_dom"/>
</dbReference>
<evidence type="ECO:0000313" key="9">
    <source>
        <dbReference type="Proteomes" id="UP000270342"/>
    </source>
</evidence>
<evidence type="ECO:0000256" key="2">
    <source>
        <dbReference type="ARBA" id="ARBA00022857"/>
    </source>
</evidence>
<reference evidence="8 9" key="1">
    <citation type="submission" date="2018-10" db="EMBL/GenBank/DDBJ databases">
        <title>Robbsia sp. DHC34, isolated from soil.</title>
        <authorList>
            <person name="Gao Z.-H."/>
            <person name="Qiu L.-H."/>
        </authorList>
    </citation>
    <scope>NUCLEOTIDE SEQUENCE [LARGE SCALE GENOMIC DNA]</scope>
    <source>
        <strain evidence="8 9">DHC34</strain>
    </source>
</reference>
<dbReference type="PIRSF" id="PIRSF000097">
    <property type="entry name" value="AKR"/>
    <property type="match status" value="1"/>
</dbReference>
<dbReference type="GO" id="GO:1990002">
    <property type="term" value="F:methylglyoxal reductase (NADPH) (acetol producing) activity"/>
    <property type="evidence" value="ECO:0007669"/>
    <property type="project" value="TreeGrafter"/>
</dbReference>
<dbReference type="Pfam" id="PF00248">
    <property type="entry name" value="Aldo_ket_red"/>
    <property type="match status" value="1"/>
</dbReference>
<keyword evidence="9" id="KW-1185">Reference proteome</keyword>
<evidence type="ECO:0000256" key="6">
    <source>
        <dbReference type="PIRSR" id="PIRSR000097-3"/>
    </source>
</evidence>
<dbReference type="EC" id="1.1.1.274" evidence="8"/>
<dbReference type="PRINTS" id="PR00069">
    <property type="entry name" value="ALDKETRDTASE"/>
</dbReference>
<feature type="domain" description="NADP-dependent oxidoreductase" evidence="7">
    <location>
        <begin position="8"/>
        <end position="251"/>
    </location>
</feature>
<evidence type="ECO:0000256" key="1">
    <source>
        <dbReference type="ARBA" id="ARBA00007905"/>
    </source>
</evidence>
<evidence type="ECO:0000256" key="4">
    <source>
        <dbReference type="PIRSR" id="PIRSR000097-1"/>
    </source>
</evidence>
<dbReference type="SUPFAM" id="SSF51430">
    <property type="entry name" value="NAD(P)-linked oxidoreductase"/>
    <property type="match status" value="1"/>
</dbReference>
<dbReference type="InterPro" id="IPR020471">
    <property type="entry name" value="AKR"/>
</dbReference>
<organism evidence="8 9">
    <name type="scientific">Pararobbsia silviterrae</name>
    <dbReference type="NCBI Taxonomy" id="1792498"/>
    <lineage>
        <taxon>Bacteria</taxon>
        <taxon>Pseudomonadati</taxon>
        <taxon>Pseudomonadota</taxon>
        <taxon>Betaproteobacteria</taxon>
        <taxon>Burkholderiales</taxon>
        <taxon>Burkholderiaceae</taxon>
        <taxon>Pararobbsia</taxon>
    </lineage>
</organism>
<keyword evidence="2" id="KW-0521">NADP</keyword>
<dbReference type="PANTHER" id="PTHR43827:SF3">
    <property type="entry name" value="NADP-DEPENDENT OXIDOREDUCTASE DOMAIN-CONTAINING PROTEIN"/>
    <property type="match status" value="1"/>
</dbReference>
<dbReference type="RefSeq" id="WP_121088283.1">
    <property type="nucleotide sequence ID" value="NZ_RBZU01000008.1"/>
</dbReference>
<feature type="site" description="Lowers pKa of active site Tyr" evidence="6">
    <location>
        <position position="66"/>
    </location>
</feature>
<feature type="active site" description="Proton donor" evidence="4">
    <location>
        <position position="41"/>
    </location>
</feature>
<dbReference type="GO" id="GO:0050580">
    <property type="term" value="F:2,5-didehydrogluconate reductase activity"/>
    <property type="evidence" value="ECO:0007669"/>
    <property type="project" value="UniProtKB-EC"/>
</dbReference>
<dbReference type="AlphaFoldDB" id="A0A494XMG7"/>
<dbReference type="PROSITE" id="PS00798">
    <property type="entry name" value="ALDOKETO_REDUCTASE_1"/>
    <property type="match status" value="1"/>
</dbReference>
<protein>
    <submittedName>
        <fullName evidence="8">2,5-didehydrogluconate reductase B</fullName>
        <ecNumber evidence="8">1.1.1.274</ecNumber>
    </submittedName>
</protein>
<dbReference type="InterPro" id="IPR018170">
    <property type="entry name" value="Aldo/ket_reductase_CS"/>
</dbReference>
<dbReference type="PANTHER" id="PTHR43827">
    <property type="entry name" value="2,5-DIKETO-D-GLUCONIC ACID REDUCTASE"/>
    <property type="match status" value="1"/>
</dbReference>
<evidence type="ECO:0000259" key="7">
    <source>
        <dbReference type="Pfam" id="PF00248"/>
    </source>
</evidence>
<comment type="caution">
    <text evidence="8">The sequence shown here is derived from an EMBL/GenBank/DDBJ whole genome shotgun (WGS) entry which is preliminary data.</text>
</comment>
<feature type="binding site" evidence="5">
    <location>
        <position position="99"/>
    </location>
    <ligand>
        <name>substrate</name>
    </ligand>
</feature>
<proteinExistence type="inferred from homology"/>
<evidence type="ECO:0000256" key="3">
    <source>
        <dbReference type="ARBA" id="ARBA00023002"/>
    </source>
</evidence>
<dbReference type="OrthoDB" id="9804790at2"/>
<keyword evidence="3 8" id="KW-0560">Oxidoreductase</keyword>